<dbReference type="InterPro" id="IPR009078">
    <property type="entry name" value="Ferritin-like_SF"/>
</dbReference>
<dbReference type="EMBL" id="JACYTO010000003">
    <property type="protein sequence ID" value="MBD8504773.1"/>
    <property type="molecule type" value="Genomic_DNA"/>
</dbReference>
<organism evidence="1 2">
    <name type="scientific">Thauera sedimentorum</name>
    <dbReference type="NCBI Taxonomy" id="2767595"/>
    <lineage>
        <taxon>Bacteria</taxon>
        <taxon>Pseudomonadati</taxon>
        <taxon>Pseudomonadota</taxon>
        <taxon>Betaproteobacteria</taxon>
        <taxon>Rhodocyclales</taxon>
        <taxon>Zoogloeaceae</taxon>
        <taxon>Thauera</taxon>
    </lineage>
</organism>
<dbReference type="RefSeq" id="WP_187719593.1">
    <property type="nucleotide sequence ID" value="NZ_JACTAH010000003.1"/>
</dbReference>
<dbReference type="PIRSF" id="PIRSF012318">
    <property type="entry name" value="UCP012318"/>
    <property type="match status" value="1"/>
</dbReference>
<dbReference type="PANTHER" id="PTHR42782:SF4">
    <property type="entry name" value="DUF455 DOMAIN-CONTAINING PROTEIN"/>
    <property type="match status" value="1"/>
</dbReference>
<reference evidence="2" key="1">
    <citation type="submission" date="2023-07" db="EMBL/GenBank/DDBJ databases">
        <title>Thauera sp. CAU 1555 isolated from sand of Yaerae Beach.</title>
        <authorList>
            <person name="Kim W."/>
        </authorList>
    </citation>
    <scope>NUCLEOTIDE SEQUENCE [LARGE SCALE GENOMIC DNA]</scope>
    <source>
        <strain evidence="2">CAU 1555</strain>
    </source>
</reference>
<dbReference type="SUPFAM" id="SSF47240">
    <property type="entry name" value="Ferritin-like"/>
    <property type="match status" value="1"/>
</dbReference>
<proteinExistence type="predicted"/>
<accession>A0ABR9BFK0</accession>
<dbReference type="Pfam" id="PF04305">
    <property type="entry name" value="DUF455"/>
    <property type="match status" value="1"/>
</dbReference>
<dbReference type="CDD" id="cd00657">
    <property type="entry name" value="Ferritin_like"/>
    <property type="match status" value="1"/>
</dbReference>
<sequence length="275" mass="30259">MRSRSVHQAALDVLMRVEPDDKCRATDALLADWRAGVLPAVPAGNDTEAVREAGRPPRPELVPPQQVPLRKAGSVEGHAALLHAIAHIEFNAINLALDCVHRFRALPADFHDGWLVVAAEEAYHFRLVRERLRSLGFDYGDFPAHNGLWEMACKTADDPLARMALVPRVLEARGLDATPPIMAKLRAIGDRDSVAVLEIILRDEIGHVALGDRWFRILCAERGLEPEATYLKLIDAFDAPRPRPPLHVEARRAAGFSEAELAGFGAKAPSVTRPQ</sequence>
<evidence type="ECO:0000313" key="2">
    <source>
        <dbReference type="Proteomes" id="UP000603602"/>
    </source>
</evidence>
<dbReference type="InterPro" id="IPR007402">
    <property type="entry name" value="DUF455"/>
</dbReference>
<gene>
    <name evidence="1" type="ORF">IFO67_17920</name>
</gene>
<dbReference type="PANTHER" id="PTHR42782">
    <property type="entry name" value="SI:CH73-314G15.3"/>
    <property type="match status" value="1"/>
</dbReference>
<dbReference type="InterPro" id="IPR011197">
    <property type="entry name" value="UCP012318"/>
</dbReference>
<evidence type="ECO:0000313" key="1">
    <source>
        <dbReference type="EMBL" id="MBD8504773.1"/>
    </source>
</evidence>
<name>A0ABR9BFK0_9RHOO</name>
<protein>
    <submittedName>
        <fullName evidence="1">Ferritin-like domain-containing protein</fullName>
    </submittedName>
</protein>
<keyword evidence="2" id="KW-1185">Reference proteome</keyword>
<comment type="caution">
    <text evidence="1">The sequence shown here is derived from an EMBL/GenBank/DDBJ whole genome shotgun (WGS) entry which is preliminary data.</text>
</comment>
<dbReference type="Proteomes" id="UP000603602">
    <property type="component" value="Unassembled WGS sequence"/>
</dbReference>